<sequence>MADFECVYPTSLSSDVASWFRASNADSSFFYQAPAEQPSYDSNCQALRRFMSRLGYHLTQNEAQNMLENVDGNQDGRIDFSEFLSLYRSLCDREETTTSSITAASIPTSYASTAYASTPTSKFEISMEVERMPGFEDDSTLLEAFRVFDKNQDGVITPEELQSVLLDLGMPEGRSLRSCEQMIESVDADGNGVIDISEFRQLMTTSLAFA</sequence>
<dbReference type="PROSITE" id="PS50222">
    <property type="entry name" value="EF_HAND_2"/>
    <property type="match status" value="3"/>
</dbReference>
<dbReference type="Proteomes" id="UP001633002">
    <property type="component" value="Unassembled WGS sequence"/>
</dbReference>
<reference evidence="5 6" key="1">
    <citation type="submission" date="2024-09" db="EMBL/GenBank/DDBJ databases">
        <title>Chromosome-scale assembly of Riccia sorocarpa.</title>
        <authorList>
            <person name="Paukszto L."/>
        </authorList>
    </citation>
    <scope>NUCLEOTIDE SEQUENCE [LARGE SCALE GENOMIC DNA]</scope>
    <source>
        <strain evidence="5">LP-2024</strain>
        <tissue evidence="5">Aerial parts of the thallus</tissue>
    </source>
</reference>
<comment type="caution">
    <text evidence="5">The sequence shown here is derived from an EMBL/GenBank/DDBJ whole genome shotgun (WGS) entry which is preliminary data.</text>
</comment>
<evidence type="ECO:0000313" key="5">
    <source>
        <dbReference type="EMBL" id="KAL3681849.1"/>
    </source>
</evidence>
<gene>
    <name evidence="5" type="ORF">R1sor_024805</name>
</gene>
<dbReference type="InterPro" id="IPR002048">
    <property type="entry name" value="EF_hand_dom"/>
</dbReference>
<organism evidence="5 6">
    <name type="scientific">Riccia sorocarpa</name>
    <dbReference type="NCBI Taxonomy" id="122646"/>
    <lineage>
        <taxon>Eukaryota</taxon>
        <taxon>Viridiplantae</taxon>
        <taxon>Streptophyta</taxon>
        <taxon>Embryophyta</taxon>
        <taxon>Marchantiophyta</taxon>
        <taxon>Marchantiopsida</taxon>
        <taxon>Marchantiidae</taxon>
        <taxon>Marchantiales</taxon>
        <taxon>Ricciaceae</taxon>
        <taxon>Riccia</taxon>
    </lineage>
</organism>
<evidence type="ECO:0000256" key="3">
    <source>
        <dbReference type="ARBA" id="ARBA00022837"/>
    </source>
</evidence>
<dbReference type="GO" id="GO:0046872">
    <property type="term" value="F:metal ion binding"/>
    <property type="evidence" value="ECO:0007669"/>
    <property type="project" value="UniProtKB-KW"/>
</dbReference>
<keyword evidence="3" id="KW-0106">Calcium</keyword>
<dbReference type="SMART" id="SM00054">
    <property type="entry name" value="EFh"/>
    <property type="match status" value="3"/>
</dbReference>
<dbReference type="InterPro" id="IPR039647">
    <property type="entry name" value="EF_hand_pair_protein_CML-like"/>
</dbReference>
<dbReference type="PROSITE" id="PS00018">
    <property type="entry name" value="EF_HAND_1"/>
    <property type="match status" value="3"/>
</dbReference>
<dbReference type="CDD" id="cd00051">
    <property type="entry name" value="EFh"/>
    <property type="match status" value="2"/>
</dbReference>
<name>A0ABD3GVI5_9MARC</name>
<proteinExistence type="predicted"/>
<dbReference type="SUPFAM" id="SSF47473">
    <property type="entry name" value="EF-hand"/>
    <property type="match status" value="1"/>
</dbReference>
<dbReference type="InterPro" id="IPR018247">
    <property type="entry name" value="EF_Hand_1_Ca_BS"/>
</dbReference>
<evidence type="ECO:0000313" key="6">
    <source>
        <dbReference type="Proteomes" id="UP001633002"/>
    </source>
</evidence>
<keyword evidence="1" id="KW-0479">Metal-binding</keyword>
<dbReference type="EMBL" id="JBJQOH010000007">
    <property type="protein sequence ID" value="KAL3681849.1"/>
    <property type="molecule type" value="Genomic_DNA"/>
</dbReference>
<accession>A0ABD3GVI5</accession>
<evidence type="ECO:0000256" key="2">
    <source>
        <dbReference type="ARBA" id="ARBA00022737"/>
    </source>
</evidence>
<dbReference type="Pfam" id="PF13833">
    <property type="entry name" value="EF-hand_8"/>
    <property type="match status" value="1"/>
</dbReference>
<dbReference type="FunFam" id="1.10.238.10:FF:000089">
    <property type="entry name" value="calmodulin-like protein 3"/>
    <property type="match status" value="1"/>
</dbReference>
<evidence type="ECO:0000256" key="1">
    <source>
        <dbReference type="ARBA" id="ARBA00022723"/>
    </source>
</evidence>
<keyword evidence="6" id="KW-1185">Reference proteome</keyword>
<protein>
    <recommendedName>
        <fullName evidence="4">EF-hand domain-containing protein</fullName>
    </recommendedName>
</protein>
<evidence type="ECO:0000259" key="4">
    <source>
        <dbReference type="PROSITE" id="PS50222"/>
    </source>
</evidence>
<feature type="domain" description="EF-hand" evidence="4">
    <location>
        <begin position="174"/>
        <end position="209"/>
    </location>
</feature>
<dbReference type="PANTHER" id="PTHR10891">
    <property type="entry name" value="EF-HAND CALCIUM-BINDING DOMAIN CONTAINING PROTEIN"/>
    <property type="match status" value="1"/>
</dbReference>
<dbReference type="Gene3D" id="1.10.238.10">
    <property type="entry name" value="EF-hand"/>
    <property type="match status" value="2"/>
</dbReference>
<feature type="domain" description="EF-hand" evidence="4">
    <location>
        <begin position="58"/>
        <end position="93"/>
    </location>
</feature>
<dbReference type="AlphaFoldDB" id="A0ABD3GVI5"/>
<dbReference type="InterPro" id="IPR011992">
    <property type="entry name" value="EF-hand-dom_pair"/>
</dbReference>
<feature type="domain" description="EF-hand" evidence="4">
    <location>
        <begin position="136"/>
        <end position="171"/>
    </location>
</feature>
<keyword evidence="2" id="KW-0677">Repeat</keyword>
<dbReference type="Pfam" id="PF13499">
    <property type="entry name" value="EF-hand_7"/>
    <property type="match status" value="1"/>
</dbReference>